<gene>
    <name evidence="3" type="ORF">BCR32DRAFT_327552</name>
</gene>
<dbReference type="SUPFAM" id="SSF53448">
    <property type="entry name" value="Nucleotide-diphospho-sugar transferases"/>
    <property type="match status" value="1"/>
</dbReference>
<evidence type="ECO:0000313" key="3">
    <source>
        <dbReference type="EMBL" id="ORX80871.1"/>
    </source>
</evidence>
<dbReference type="PANTHER" id="PTHR22916:SF3">
    <property type="entry name" value="UDP-GLCNAC:BETAGAL BETA-1,3-N-ACETYLGLUCOSAMINYLTRANSFERASE-LIKE PROTEIN 1"/>
    <property type="match status" value="1"/>
</dbReference>
<reference evidence="3 4" key="2">
    <citation type="submission" date="2016-08" db="EMBL/GenBank/DDBJ databases">
        <title>Pervasive Adenine N6-methylation of Active Genes in Fungi.</title>
        <authorList>
            <consortium name="DOE Joint Genome Institute"/>
            <person name="Mondo S.J."/>
            <person name="Dannebaum R.O."/>
            <person name="Kuo R.C."/>
            <person name="Labutti K."/>
            <person name="Haridas S."/>
            <person name="Kuo A."/>
            <person name="Salamov A."/>
            <person name="Ahrendt S.R."/>
            <person name="Lipzen A."/>
            <person name="Sullivan W."/>
            <person name="Andreopoulos W.B."/>
            <person name="Clum A."/>
            <person name="Lindquist E."/>
            <person name="Daum C."/>
            <person name="Ramamoorthy G.K."/>
            <person name="Gryganskyi A."/>
            <person name="Culley D."/>
            <person name="Magnuson J.K."/>
            <person name="James T.Y."/>
            <person name="O'Malley M.A."/>
            <person name="Stajich J.E."/>
            <person name="Spatafora J.W."/>
            <person name="Visel A."/>
            <person name="Grigoriev I.V."/>
        </authorList>
    </citation>
    <scope>NUCLEOTIDE SEQUENCE [LARGE SCALE GENOMIC DNA]</scope>
    <source>
        <strain evidence="3 4">S4</strain>
    </source>
</reference>
<evidence type="ECO:0000259" key="2">
    <source>
        <dbReference type="Pfam" id="PF00535"/>
    </source>
</evidence>
<dbReference type="Pfam" id="PF00535">
    <property type="entry name" value="Glycos_transf_2"/>
    <property type="match status" value="1"/>
</dbReference>
<evidence type="ECO:0000256" key="1">
    <source>
        <dbReference type="SAM" id="Phobius"/>
    </source>
</evidence>
<comment type="caution">
    <text evidence="3">The sequence shown here is derived from an EMBL/GenBank/DDBJ whole genome shotgun (WGS) entry which is preliminary data.</text>
</comment>
<dbReference type="OrthoDB" id="3784at2759"/>
<dbReference type="PANTHER" id="PTHR22916">
    <property type="entry name" value="GLYCOSYLTRANSFERASE"/>
    <property type="match status" value="1"/>
</dbReference>
<name>A0A1Y1X4X5_9FUNG</name>
<protein>
    <submittedName>
        <fullName evidence="3">Nucleotide-diphospho-sugar transferase</fullName>
    </submittedName>
</protein>
<keyword evidence="1" id="KW-1133">Transmembrane helix</keyword>
<feature type="domain" description="Glycosyltransferase 2-like" evidence="2">
    <location>
        <begin position="75"/>
        <end position="200"/>
    </location>
</feature>
<dbReference type="Gene3D" id="3.90.550.10">
    <property type="entry name" value="Spore Coat Polysaccharide Biosynthesis Protein SpsA, Chain A"/>
    <property type="match status" value="1"/>
</dbReference>
<keyword evidence="1" id="KW-0472">Membrane</keyword>
<dbReference type="GO" id="GO:0016758">
    <property type="term" value="F:hexosyltransferase activity"/>
    <property type="evidence" value="ECO:0007669"/>
    <property type="project" value="UniProtKB-ARBA"/>
</dbReference>
<sequence>MAKDKGAYSLLINPDDDNKNLKMKRKEQKKSKKNLWIIVIILCLTLGLIFLYNNYKTKIYYNKDYKKIANDVKISIIVPAYNTEDYVGRSIESALNSTIKDIEIICINDGSADNTAKAVKKYVDINPRVVLIDFKKNKGQSYGRNYGMTIAKGEYYAFLDSDDIVDPNFYANLYHHSKGYDVVIGKLCDSTNFSNEYVVDPLPWIHGYASDSIFRKEFIDKHNVLYPVGQKTQED</sequence>
<organism evidence="3 4">
    <name type="scientific">Anaeromyces robustus</name>
    <dbReference type="NCBI Taxonomy" id="1754192"/>
    <lineage>
        <taxon>Eukaryota</taxon>
        <taxon>Fungi</taxon>
        <taxon>Fungi incertae sedis</taxon>
        <taxon>Chytridiomycota</taxon>
        <taxon>Chytridiomycota incertae sedis</taxon>
        <taxon>Neocallimastigomycetes</taxon>
        <taxon>Neocallimastigales</taxon>
        <taxon>Neocallimastigaceae</taxon>
        <taxon>Anaeromyces</taxon>
    </lineage>
</organism>
<dbReference type="InterPro" id="IPR001173">
    <property type="entry name" value="Glyco_trans_2-like"/>
</dbReference>
<keyword evidence="4" id="KW-1185">Reference proteome</keyword>
<evidence type="ECO:0000313" key="4">
    <source>
        <dbReference type="Proteomes" id="UP000193944"/>
    </source>
</evidence>
<dbReference type="STRING" id="1754192.A0A1Y1X4X5"/>
<keyword evidence="1" id="KW-0812">Transmembrane</keyword>
<dbReference type="InterPro" id="IPR029044">
    <property type="entry name" value="Nucleotide-diphossugar_trans"/>
</dbReference>
<accession>A0A1Y1X4X5</accession>
<proteinExistence type="predicted"/>
<feature type="non-terminal residue" evidence="3">
    <location>
        <position position="235"/>
    </location>
</feature>
<keyword evidence="3" id="KW-0808">Transferase</keyword>
<dbReference type="EMBL" id="MCFG01000133">
    <property type="protein sequence ID" value="ORX80871.1"/>
    <property type="molecule type" value="Genomic_DNA"/>
</dbReference>
<feature type="transmembrane region" description="Helical" evidence="1">
    <location>
        <begin position="34"/>
        <end position="52"/>
    </location>
</feature>
<dbReference type="AlphaFoldDB" id="A0A1Y1X4X5"/>
<reference evidence="3 4" key="1">
    <citation type="submission" date="2016-08" db="EMBL/GenBank/DDBJ databases">
        <title>A Parts List for Fungal Cellulosomes Revealed by Comparative Genomics.</title>
        <authorList>
            <consortium name="DOE Joint Genome Institute"/>
            <person name="Haitjema C.H."/>
            <person name="Gilmore S.P."/>
            <person name="Henske J.K."/>
            <person name="Solomon K.V."/>
            <person name="De Groot R."/>
            <person name="Kuo A."/>
            <person name="Mondo S.J."/>
            <person name="Salamov A.A."/>
            <person name="Labutti K."/>
            <person name="Zhao Z."/>
            <person name="Chiniquy J."/>
            <person name="Barry K."/>
            <person name="Brewer H.M."/>
            <person name="Purvine S.O."/>
            <person name="Wright A.T."/>
            <person name="Boxma B."/>
            <person name="Van Alen T."/>
            <person name="Hackstein J.H."/>
            <person name="Baker S.E."/>
            <person name="Grigoriev I.V."/>
            <person name="O'Malley M.A."/>
        </authorList>
    </citation>
    <scope>NUCLEOTIDE SEQUENCE [LARGE SCALE GENOMIC DNA]</scope>
    <source>
        <strain evidence="3 4">S4</strain>
    </source>
</reference>
<dbReference type="Proteomes" id="UP000193944">
    <property type="component" value="Unassembled WGS sequence"/>
</dbReference>
<dbReference type="CDD" id="cd00761">
    <property type="entry name" value="Glyco_tranf_GTA_type"/>
    <property type="match status" value="1"/>
</dbReference>